<dbReference type="AlphaFoldDB" id="A0A654FCU1"/>
<dbReference type="EMBL" id="CACRSJ010000106">
    <property type="protein sequence ID" value="VYS57492.1"/>
    <property type="molecule type" value="Genomic_DNA"/>
</dbReference>
<evidence type="ECO:0000313" key="4">
    <source>
        <dbReference type="EMBL" id="VYS57492.1"/>
    </source>
</evidence>
<name>A0A654FCU1_ARATH</name>
<protein>
    <submittedName>
        <fullName evidence="4">Uncharacterized protein</fullName>
    </submittedName>
</protein>
<sequence length="54" mass="6328">MQNKRRPIDAMNDVKSENDKEEEKPFRRTILGHRSCFAATIEGFERRKQTGTGF</sequence>
<dbReference type="Proteomes" id="UP000434276">
    <property type="component" value="Unassembled WGS sequence"/>
</dbReference>
<evidence type="ECO:0000313" key="3">
    <source>
        <dbReference type="EMBL" id="CAA0382548.1"/>
    </source>
</evidence>
<accession>A0A654FCU1</accession>
<dbReference type="Araport" id="AT3G15604"/>
<dbReference type="OrthoDB" id="10272362at2759"/>
<dbReference type="SMR" id="A0A654FCU1"/>
<evidence type="ECO:0000313" key="6">
    <source>
        <dbReference type="Proteomes" id="UP000434276"/>
    </source>
</evidence>
<evidence type="ECO:0000313" key="2">
    <source>
        <dbReference type="Araport" id="AT3G15604"/>
    </source>
</evidence>
<feature type="region of interest" description="Disordered" evidence="1">
    <location>
        <begin position="1"/>
        <end position="26"/>
    </location>
</feature>
<dbReference type="RefSeq" id="NP_001118641.1">
    <property type="nucleotide sequence ID" value="NM_001125169.1"/>
</dbReference>
<dbReference type="GeneID" id="6240398"/>
<reference evidence="4 5" key="1">
    <citation type="submission" date="2019-11" db="EMBL/GenBank/DDBJ databases">
        <authorList>
            <person name="Jiao W.-B."/>
            <person name="Schneeberger K."/>
        </authorList>
    </citation>
    <scope>NUCLEOTIDE SEQUENCE [LARGE SCALE GENOMIC DNA]</scope>
    <source>
        <strain evidence="5">cv. An-1</strain>
        <strain evidence="6">cv. C24</strain>
    </source>
</reference>
<dbReference type="KEGG" id="ath:AT3G15604"/>
<organism evidence="4 5">
    <name type="scientific">Arabidopsis thaliana</name>
    <name type="common">Mouse-ear cress</name>
    <dbReference type="NCBI Taxonomy" id="3702"/>
    <lineage>
        <taxon>Eukaryota</taxon>
        <taxon>Viridiplantae</taxon>
        <taxon>Streptophyta</taxon>
        <taxon>Embryophyta</taxon>
        <taxon>Tracheophyta</taxon>
        <taxon>Spermatophyta</taxon>
        <taxon>Magnoliopsida</taxon>
        <taxon>eudicotyledons</taxon>
        <taxon>Gunneridae</taxon>
        <taxon>Pentapetalae</taxon>
        <taxon>rosids</taxon>
        <taxon>malvids</taxon>
        <taxon>Brassicales</taxon>
        <taxon>Brassicaceae</taxon>
        <taxon>Camelineae</taxon>
        <taxon>Arabidopsis</taxon>
    </lineage>
</organism>
<evidence type="ECO:0000313" key="5">
    <source>
        <dbReference type="Proteomes" id="UP000426265"/>
    </source>
</evidence>
<dbReference type="EMBL" id="CACSHJ010000089">
    <property type="protein sequence ID" value="CAA0382548.1"/>
    <property type="molecule type" value="Genomic_DNA"/>
</dbReference>
<evidence type="ECO:0000256" key="1">
    <source>
        <dbReference type="SAM" id="MobiDB-lite"/>
    </source>
</evidence>
<proteinExistence type="predicted"/>
<dbReference type="Proteomes" id="UP000426265">
    <property type="component" value="Unassembled WGS sequence"/>
</dbReference>
<gene>
    <name evidence="2" type="ordered locus">At3g15604</name>
    <name evidence="4" type="ORF">AN1_LOCUS12941</name>
    <name evidence="3" type="ORF">C24_LOCUS12773</name>
</gene>